<feature type="compositionally biased region" description="Polar residues" evidence="16">
    <location>
        <begin position="1344"/>
        <end position="1353"/>
    </location>
</feature>
<keyword evidence="3" id="KW-0796">Tight junction</keyword>
<dbReference type="PANTHER" id="PTHR19964">
    <property type="entry name" value="MULTIPLE PDZ DOMAIN PROTEIN"/>
    <property type="match status" value="1"/>
</dbReference>
<evidence type="ECO:0000256" key="16">
    <source>
        <dbReference type="SAM" id="MobiDB-lite"/>
    </source>
</evidence>
<protein>
    <recommendedName>
        <fullName evidence="12">InaD-like protein</fullName>
    </recommendedName>
    <alternativeName>
        <fullName evidence="14">Channel-interacting PDZ domain-containing protein</fullName>
    </alternativeName>
    <alternativeName>
        <fullName evidence="13">Pals1-associated tight junction protein</fullName>
    </alternativeName>
    <alternativeName>
        <fullName evidence="15">Protein associated to tight junctions</fullName>
    </alternativeName>
</protein>
<dbReference type="InterPro" id="IPR036034">
    <property type="entry name" value="PDZ_sf"/>
</dbReference>
<dbReference type="FunFam" id="2.30.42.10:FF:000054">
    <property type="entry name" value="multiple PDZ domain protein isoform X1"/>
    <property type="match status" value="1"/>
</dbReference>
<evidence type="ECO:0000256" key="7">
    <source>
        <dbReference type="ARBA" id="ARBA00022737"/>
    </source>
</evidence>
<dbReference type="FunFam" id="2.30.42.10:FF:000058">
    <property type="entry name" value="multiple PDZ domain protein isoform X1"/>
    <property type="match status" value="1"/>
</dbReference>
<evidence type="ECO:0000256" key="15">
    <source>
        <dbReference type="ARBA" id="ARBA00081298"/>
    </source>
</evidence>
<evidence type="ECO:0000313" key="19">
    <source>
        <dbReference type="Ensembl" id="ENSMFAP00000019133.2"/>
    </source>
</evidence>
<evidence type="ECO:0000256" key="10">
    <source>
        <dbReference type="ARBA" id="ARBA00037831"/>
    </source>
</evidence>
<evidence type="ECO:0000256" key="5">
    <source>
        <dbReference type="ARBA" id="ARBA00022490"/>
    </source>
</evidence>
<feature type="domain" description="PDZ" evidence="17">
    <location>
        <begin position="1677"/>
        <end position="1763"/>
    </location>
</feature>
<dbReference type="CDD" id="cd06667">
    <property type="entry name" value="PDZ2_MUPP1-like"/>
    <property type="match status" value="1"/>
</dbReference>
<evidence type="ECO:0000256" key="12">
    <source>
        <dbReference type="ARBA" id="ARBA00071162"/>
    </source>
</evidence>
<evidence type="ECO:0000313" key="20">
    <source>
        <dbReference type="Proteomes" id="UP000233100"/>
    </source>
</evidence>
<evidence type="ECO:0000256" key="11">
    <source>
        <dbReference type="ARBA" id="ARBA00056700"/>
    </source>
</evidence>
<accession>A0A2K5V327</accession>
<dbReference type="CDD" id="cd06668">
    <property type="entry name" value="PDZ4_MUPP1-like"/>
    <property type="match status" value="1"/>
</dbReference>
<keyword evidence="5" id="KW-0963">Cytoplasm</keyword>
<feature type="region of interest" description="Disordered" evidence="16">
    <location>
        <begin position="1783"/>
        <end position="1802"/>
    </location>
</feature>
<dbReference type="VEuPathDB" id="HostDB:ENSMFAG00000032579"/>
<reference evidence="19 20" key="1">
    <citation type="submission" date="2013-03" db="EMBL/GenBank/DDBJ databases">
        <authorList>
            <person name="Warren W."/>
            <person name="Wilson R.K."/>
        </authorList>
    </citation>
    <scope>NUCLEOTIDE SEQUENCE</scope>
</reference>
<evidence type="ECO:0000256" key="8">
    <source>
        <dbReference type="ARBA" id="ARBA00022949"/>
    </source>
</evidence>
<dbReference type="CDD" id="cd06675">
    <property type="entry name" value="PDZ12_MUPP1-like"/>
    <property type="match status" value="1"/>
</dbReference>
<evidence type="ECO:0000256" key="1">
    <source>
        <dbReference type="ARBA" id="ARBA00004435"/>
    </source>
</evidence>
<dbReference type="InterPro" id="IPR051342">
    <property type="entry name" value="PDZ_scaffold"/>
</dbReference>
<dbReference type="FunFam" id="2.30.42.10:FF:000070">
    <property type="entry name" value="Multiple PDZ domain protein"/>
    <property type="match status" value="1"/>
</dbReference>
<dbReference type="Gene3D" id="1.20.1440.360">
    <property type="match status" value="1"/>
</dbReference>
<feature type="compositionally biased region" description="Polar residues" evidence="16">
    <location>
        <begin position="1175"/>
        <end position="1184"/>
    </location>
</feature>
<feature type="compositionally biased region" description="Polar residues" evidence="16">
    <location>
        <begin position="1621"/>
        <end position="1642"/>
    </location>
</feature>
<dbReference type="InterPro" id="IPR015132">
    <property type="entry name" value="L27_2"/>
</dbReference>
<feature type="region of interest" description="Disordered" evidence="16">
    <location>
        <begin position="1621"/>
        <end position="1643"/>
    </location>
</feature>
<keyword evidence="7" id="KW-0677">Repeat</keyword>
<dbReference type="Pfam" id="PF00595">
    <property type="entry name" value="PDZ"/>
    <property type="match status" value="10"/>
</dbReference>
<feature type="domain" description="PDZ" evidence="17">
    <location>
        <begin position="1240"/>
        <end position="1323"/>
    </location>
</feature>
<dbReference type="STRING" id="9541.ENSMFAP00000019133"/>
<dbReference type="GO" id="GO:0005923">
    <property type="term" value="C:bicellular tight junction"/>
    <property type="evidence" value="ECO:0007669"/>
    <property type="project" value="UniProtKB-SubCell"/>
</dbReference>
<sequence length="1802" mass="196557">MPENPATDKLQVLQVLDRLKMKLQEKGDTSQNEKLSVFYETLKSPLFNQILTLQQSIKQLKGQLNHIPSDCSAHFDFSRKGLLVFTDGSIANGNVHRPSNNSTVSGLFPWTPKLGNEDFNSVIQQMAQGRQIEYIDIERPSSGGLGFSVVALRSQNMGNVDIFVKDVQPGSVADRDQRLKENDQILAVNHTPLDQNVSHQQAIALLQQTTGSLQLIVAREPIHTKSSTSSSLTDTTLPETVCWGHVEEVELINDGSGLGFGIVGGKTSGVVVRTIVPGGLADRDGRLQTGDHILKIGGTNVQGMTSEQVAQVLRNCGNSVRMLVARDPAGDISVTPPAPAALPVALPTVASKGPGSDSSLFETYNVELVKEDGQSLGIRIVGYVGTSHTGEASGIYVKSIIPGSAAYHNGHIQVNDKIVAVNGVNIQGFANQDVVEVLRNAGQVVHLTLVRRKTSSSTSPLEPLSARGTVVEPPKPPALFLTGAVETETNVDGEQEEIKDRMDNFKNDNIQALEKLEKAPDSPENELKSRWENLLGPDYEVMVATLDTQIADDAELQKYSKLLPIHTLRLGVEVDSFDGHHYISSIVSGGPVDTLGLLQPEDELLEVNGTQLYGKSRREAVSFLKEVPPPFTLVCCRRLFDDEASVDEPRCTETSLPEMEIDRDMDVNAEEDDDGELALWSPEVKIVELVKDCKGLGFSILDYQDPLDSTRSVIVIRSLVADGVAERSGGLLPGDRLVSVNEYCLDNTSLAEAVEILKAVPPGIVRLGICKPLVEDNKEEESCYILHSSSNEDKTELSGTIHDINSSLILEAPKGFRDEPYFKEELVDEPFLDLGKSFHSQQKEIEQSKETWEMHEFLTPRLQEMDEEREMLVDEEYELYQDPSQSMELYPLSHIQEATPVPSLKELHFGTQWLHDNEPSESQEARSGRNIYSQEAQPYGYCPENVMKENFVMESLPSVPSTEGNSQQCRFDDLENLNSLAKSSLDLGMIPDDAQGPSLLIDLPVVAQSREQEDLPLYQHQVTRVISKASAYTGMLSSRYATDTCELPEREEGEGEETPNFSHWGPPRIVEIFREPNVSLGISIVGGQTVIKRLKNGEELKGIFIKQVLEDSPAGKTNALKTGDKILEVSGVDLQNASHSEAVEAIKNAGNPVVFVVQSLSSTPRVIPNVHNKANKITGNQNQDTQEKKEKRQGTAPPPMKLPPPYKARSDDSDENEEEDAFTHQKIRQRYADLPGELHIIELEKDKNGLGLSLAGNKDRSRMSIFVVGINPEGPAATDGRMRIGDELLEINNQILYGRSHQNASAIIKTAPSKVKLVFIRNEDAVNQMAVPPFLVPSSSPSSIEDQSGTEPVSSEEDGSLEVGIKQLPESESFKLAVSQMKQQKYPTKVSFSSQEIPLAPDSSYHSTDADFIGYGGFQAPLSVDPATCPIVPGQEMIIEISKGRSGLGLSIVGGKDTPLNAIVIHEVYEEGAAARDGRLWAGDQILEVNGVDLRNSSHEEAITALRQTPQKVRLVVYRDEAHYRDEENLEMFPVDLQKKAGRGLGLSIVGKRNGSGVFISDIVKGGAADLDGRLIQGDQILSVNGEDMRNASQETVATILKCAQGLVQLEIGRLRAGSWTSARQTPQNSQGSQQSAHSSCHPSFAPAITGLQNLVGTKRVSDPSQKNSGIDMEPRTVEINRELSDALGISIAGGRGSPLGDIPIFIAMIQASGVAARTQKLKVGDRIVSINGQPLDGLSHADVVNLLKNAFGRIILQVVADTNISAIAAQLENMSTGYHLGSPTAEHHREDTEEPLQMTAD</sequence>
<dbReference type="GO" id="GO:0120192">
    <property type="term" value="P:tight junction assembly"/>
    <property type="evidence" value="ECO:0007669"/>
    <property type="project" value="TreeGrafter"/>
</dbReference>
<feature type="domain" description="PDZ" evidence="17">
    <location>
        <begin position="686"/>
        <end position="758"/>
    </location>
</feature>
<feature type="region of interest" description="Disordered" evidence="16">
    <location>
        <begin position="1337"/>
        <end position="1361"/>
    </location>
</feature>
<evidence type="ECO:0000256" key="14">
    <source>
        <dbReference type="ARBA" id="ARBA00076934"/>
    </source>
</evidence>
<feature type="domain" description="PDZ" evidence="17">
    <location>
        <begin position="1534"/>
        <end position="1616"/>
    </location>
</feature>
<reference evidence="19" key="3">
    <citation type="submission" date="2025-09" db="UniProtKB">
        <authorList>
            <consortium name="Ensembl"/>
        </authorList>
    </citation>
    <scope>IDENTIFICATION</scope>
</reference>
<feature type="compositionally biased region" description="Pro residues" evidence="16">
    <location>
        <begin position="1196"/>
        <end position="1206"/>
    </location>
</feature>
<dbReference type="CDD" id="cd06674">
    <property type="entry name" value="PDZ11_MUPP1-PDZ9_PATJ-like"/>
    <property type="match status" value="1"/>
</dbReference>
<dbReference type="Gene3D" id="2.30.42.10">
    <property type="match status" value="10"/>
</dbReference>
<feature type="domain" description="L27" evidence="18">
    <location>
        <begin position="5"/>
        <end position="65"/>
    </location>
</feature>
<name>A0A2K5V327_MACFA</name>
<evidence type="ECO:0000259" key="18">
    <source>
        <dbReference type="PROSITE" id="PS51022"/>
    </source>
</evidence>
<dbReference type="InterPro" id="IPR001478">
    <property type="entry name" value="PDZ"/>
</dbReference>
<feature type="region of interest" description="Disordered" evidence="16">
    <location>
        <begin position="1167"/>
        <end position="1225"/>
    </location>
</feature>
<evidence type="ECO:0000256" key="13">
    <source>
        <dbReference type="ARBA" id="ARBA00076734"/>
    </source>
</evidence>
<evidence type="ECO:0000256" key="2">
    <source>
        <dbReference type="ARBA" id="ARBA00004556"/>
    </source>
</evidence>
<evidence type="ECO:0000256" key="4">
    <source>
        <dbReference type="ARBA" id="ARBA00022475"/>
    </source>
</evidence>
<feature type="domain" description="PDZ" evidence="17">
    <location>
        <begin position="248"/>
        <end position="328"/>
    </location>
</feature>
<dbReference type="SUPFAM" id="SSF101288">
    <property type="entry name" value="L27 domain"/>
    <property type="match status" value="1"/>
</dbReference>
<keyword evidence="20" id="KW-1185">Reference proteome</keyword>
<comment type="subcellular location">
    <subcellularLocation>
        <location evidence="10">Apical cell membrane</location>
        <topology evidence="10">Peripheral membrane protein</topology>
    </subcellularLocation>
    <subcellularLocation>
        <location evidence="1">Cell junction</location>
        <location evidence="1">Tight junction</location>
    </subcellularLocation>
    <subcellularLocation>
        <location evidence="2">Cytoplasm</location>
        <location evidence="2">Perinuclear region</location>
    </subcellularLocation>
</comment>
<dbReference type="FunFam" id="2.30.42.10:FF:000038">
    <property type="entry name" value="Multiple PDZ domain protein isoform X1"/>
    <property type="match status" value="1"/>
</dbReference>
<dbReference type="GO" id="GO:0016324">
    <property type="term" value="C:apical plasma membrane"/>
    <property type="evidence" value="ECO:0007669"/>
    <property type="project" value="UniProtKB-SubCell"/>
</dbReference>
<dbReference type="FunFam" id="2.30.42.10:FF:000051">
    <property type="entry name" value="Multiple PDZ domain protein isoform X1"/>
    <property type="match status" value="1"/>
</dbReference>
<keyword evidence="8" id="KW-0965">Cell junction</keyword>
<dbReference type="InterPro" id="IPR036892">
    <property type="entry name" value="L27_dom_sf"/>
</dbReference>
<dbReference type="PROSITE" id="PS50106">
    <property type="entry name" value="PDZ"/>
    <property type="match status" value="10"/>
</dbReference>
<organism evidence="19 20">
    <name type="scientific">Macaca fascicularis</name>
    <name type="common">Crab-eating macaque</name>
    <name type="synonym">Cynomolgus monkey</name>
    <dbReference type="NCBI Taxonomy" id="9541"/>
    <lineage>
        <taxon>Eukaryota</taxon>
        <taxon>Metazoa</taxon>
        <taxon>Chordata</taxon>
        <taxon>Craniata</taxon>
        <taxon>Vertebrata</taxon>
        <taxon>Euteleostomi</taxon>
        <taxon>Mammalia</taxon>
        <taxon>Eutheria</taxon>
        <taxon>Euarchontoglires</taxon>
        <taxon>Primates</taxon>
        <taxon>Haplorrhini</taxon>
        <taxon>Catarrhini</taxon>
        <taxon>Cercopithecidae</taxon>
        <taxon>Cercopithecinae</taxon>
        <taxon>Macaca</taxon>
    </lineage>
</organism>
<feature type="domain" description="PDZ" evidence="17">
    <location>
        <begin position="365"/>
        <end position="453"/>
    </location>
</feature>
<dbReference type="Proteomes" id="UP000233100">
    <property type="component" value="Chromosome 1"/>
</dbReference>
<comment type="function">
    <text evidence="11">Scaffolding protein that facilitates the localization of proteins to the cell membrane. Required for the correct formation of tight junctions and epithelial apico-basal polarity. Acts (via its L27 domain) as an apical connector and elongation factor for multistranded TJP1/ZO1 condensates that form a tight junction belt, thereby required for the formation of the tight junction-mediated cell barrier. Positively regulates epithelial cell microtubule elongation and cell migration, possibly via facilitating localization of PRKCI/aPKC and PAR3D/PAR3 at the leading edge of migrating cells. Plays a role in the correct reorientation of the microtubule-organizing center during epithelial migration. May regulate the surface expression and/or function of ASIC3 in sensory neurons. May recruit ARHGEF18 to apical cell-cell boundaries.</text>
</comment>
<dbReference type="CDD" id="cd06669">
    <property type="entry name" value="PDZ5_MUPP1-like"/>
    <property type="match status" value="1"/>
</dbReference>
<dbReference type="InterPro" id="IPR004172">
    <property type="entry name" value="L27_dom"/>
</dbReference>
<dbReference type="Bgee" id="ENSMFAG00000044826">
    <property type="expression patterns" value="Expressed in cerebellum and 13 other cell types or tissues"/>
</dbReference>
<dbReference type="GeneTree" id="ENSGT00940000155136"/>
<keyword evidence="9" id="KW-0472">Membrane</keyword>
<dbReference type="CDD" id="cd06671">
    <property type="entry name" value="PDZ7_MUPP1-PD6_PATJ-like"/>
    <property type="match status" value="1"/>
</dbReference>
<proteinExistence type="predicted"/>
<dbReference type="CDD" id="cd06791">
    <property type="entry name" value="PDZ3_MUPP1-like"/>
    <property type="match status" value="1"/>
</dbReference>
<dbReference type="CDD" id="cd06689">
    <property type="entry name" value="PDZ1_MUPP1-like"/>
    <property type="match status" value="1"/>
</dbReference>
<dbReference type="GO" id="GO:0048471">
    <property type="term" value="C:perinuclear region of cytoplasm"/>
    <property type="evidence" value="ECO:0007669"/>
    <property type="project" value="UniProtKB-SubCell"/>
</dbReference>
<feature type="domain" description="PDZ" evidence="17">
    <location>
        <begin position="134"/>
        <end position="221"/>
    </location>
</feature>
<keyword evidence="4" id="KW-1003">Cell membrane</keyword>
<feature type="domain" description="PDZ" evidence="17">
    <location>
        <begin position="1069"/>
        <end position="1161"/>
    </location>
</feature>
<dbReference type="SMART" id="SM00228">
    <property type="entry name" value="PDZ"/>
    <property type="match status" value="10"/>
</dbReference>
<dbReference type="Pfam" id="PF09045">
    <property type="entry name" value="L27_2"/>
    <property type="match status" value="1"/>
</dbReference>
<feature type="domain" description="PDZ" evidence="17">
    <location>
        <begin position="1438"/>
        <end position="1521"/>
    </location>
</feature>
<dbReference type="SUPFAM" id="SSF50156">
    <property type="entry name" value="PDZ domain-like"/>
    <property type="match status" value="10"/>
</dbReference>
<evidence type="ECO:0000259" key="17">
    <source>
        <dbReference type="PROSITE" id="PS50106"/>
    </source>
</evidence>
<dbReference type="FunFam" id="2.30.42.10:FF:000125">
    <property type="entry name" value="PATJ, crumbs cell polarity complex component"/>
    <property type="match status" value="1"/>
</dbReference>
<dbReference type="CDD" id="cd06673">
    <property type="entry name" value="PDZ10_MUPP1-PDZ8_PATJ-like"/>
    <property type="match status" value="1"/>
</dbReference>
<evidence type="ECO:0000256" key="3">
    <source>
        <dbReference type="ARBA" id="ARBA00022427"/>
    </source>
</evidence>
<gene>
    <name evidence="19" type="primary">PATJ</name>
</gene>
<keyword evidence="6" id="KW-0597">Phosphoprotein</keyword>
<feature type="domain" description="PDZ" evidence="17">
    <location>
        <begin position="553"/>
        <end position="639"/>
    </location>
</feature>
<dbReference type="PANTHER" id="PTHR19964:SF11">
    <property type="entry name" value="INAD-LIKE PROTEIN"/>
    <property type="match status" value="1"/>
</dbReference>
<dbReference type="PROSITE" id="PS51022">
    <property type="entry name" value="L27"/>
    <property type="match status" value="1"/>
</dbReference>
<dbReference type="CDD" id="cd06672">
    <property type="entry name" value="PDZ8_MUPP1-PDZ7_PATJ-PDZ2_INAD-like"/>
    <property type="match status" value="1"/>
</dbReference>
<dbReference type="FunFam" id="1.20.1440.360:FF:000001">
    <property type="entry name" value="PATJ, crumbs cell polarity complex component"/>
    <property type="match status" value="1"/>
</dbReference>
<reference evidence="19" key="2">
    <citation type="submission" date="2025-08" db="UniProtKB">
        <authorList>
            <consortium name="Ensembl"/>
        </authorList>
    </citation>
    <scope>IDENTIFICATION</scope>
</reference>
<evidence type="ECO:0000256" key="9">
    <source>
        <dbReference type="ARBA" id="ARBA00023136"/>
    </source>
</evidence>
<dbReference type="Ensembl" id="ENSMFAT00000069681.2">
    <property type="protein sequence ID" value="ENSMFAP00000019133.2"/>
    <property type="gene ID" value="ENSMFAG00000044826.2"/>
</dbReference>
<dbReference type="SMART" id="SM00569">
    <property type="entry name" value="L27"/>
    <property type="match status" value="1"/>
</dbReference>
<evidence type="ECO:0000256" key="6">
    <source>
        <dbReference type="ARBA" id="ARBA00022553"/>
    </source>
</evidence>
<dbReference type="FunFam" id="2.30.42.10:FF:000112">
    <property type="entry name" value="inaD-like protein isoform X3"/>
    <property type="match status" value="1"/>
</dbReference>